<dbReference type="CDD" id="cd04182">
    <property type="entry name" value="GT_2_like_f"/>
    <property type="match status" value="1"/>
</dbReference>
<dbReference type="OrthoDB" id="9779263at2"/>
<dbReference type="PANTHER" id="PTHR43777">
    <property type="entry name" value="MOLYBDENUM COFACTOR CYTIDYLYLTRANSFERASE"/>
    <property type="match status" value="1"/>
</dbReference>
<evidence type="ECO:0000259" key="2">
    <source>
        <dbReference type="Pfam" id="PF12804"/>
    </source>
</evidence>
<dbReference type="Pfam" id="PF12804">
    <property type="entry name" value="NTP_transf_3"/>
    <property type="match status" value="1"/>
</dbReference>
<accession>A0A212QZ52</accession>
<name>A0A212QZ52_RHOAC</name>
<keyword evidence="3" id="KW-0808">Transferase</keyword>
<dbReference type="Gene3D" id="3.90.550.10">
    <property type="entry name" value="Spore Coat Polysaccharide Biosynthesis Protein SpsA, Chain A"/>
    <property type="match status" value="1"/>
</dbReference>
<dbReference type="AlphaFoldDB" id="A0A212QZ52"/>
<dbReference type="SUPFAM" id="SSF53448">
    <property type="entry name" value="Nucleotide-diphospho-sugar transferases"/>
    <property type="match status" value="1"/>
</dbReference>
<dbReference type="InterPro" id="IPR025877">
    <property type="entry name" value="MobA-like_NTP_Trfase"/>
</dbReference>
<sequence length="205" mass="21612">MPPDALGVRVAAVILAAGRSSRMGAHKPALELDGKPLLRHVLDAADAVGFADVVVVAGACADQTRALCAGATARVAVNARFAEGLSTSLQTGLRALADDMDAAMIFLADMPDVGPALIRRMIAAFDPAARAIVVPTHEGRRGHPVLWARAFFPALLSRTTGDCGARRLIGEFARRVHEIEADDAGVLTDLDTPQDWARRRFSAGV</sequence>
<keyword evidence="4" id="KW-1185">Reference proteome</keyword>
<dbReference type="GO" id="GO:0016779">
    <property type="term" value="F:nucleotidyltransferase activity"/>
    <property type="evidence" value="ECO:0007669"/>
    <property type="project" value="UniProtKB-KW"/>
</dbReference>
<feature type="domain" description="MobA-like NTP transferase" evidence="2">
    <location>
        <begin position="12"/>
        <end position="171"/>
    </location>
</feature>
<dbReference type="PANTHER" id="PTHR43777:SF1">
    <property type="entry name" value="MOLYBDENUM COFACTOR CYTIDYLYLTRANSFERASE"/>
    <property type="match status" value="1"/>
</dbReference>
<evidence type="ECO:0000313" key="4">
    <source>
        <dbReference type="Proteomes" id="UP000198418"/>
    </source>
</evidence>
<dbReference type="InterPro" id="IPR029044">
    <property type="entry name" value="Nucleotide-diphossugar_trans"/>
</dbReference>
<evidence type="ECO:0000313" key="3">
    <source>
        <dbReference type="EMBL" id="SNB65032.1"/>
    </source>
</evidence>
<dbReference type="Proteomes" id="UP000198418">
    <property type="component" value="Unassembled WGS sequence"/>
</dbReference>
<organism evidence="3 4">
    <name type="scientific">Rhodoblastus acidophilus</name>
    <name type="common">Rhodopseudomonas acidophila</name>
    <dbReference type="NCBI Taxonomy" id="1074"/>
    <lineage>
        <taxon>Bacteria</taxon>
        <taxon>Pseudomonadati</taxon>
        <taxon>Pseudomonadota</taxon>
        <taxon>Alphaproteobacteria</taxon>
        <taxon>Hyphomicrobiales</taxon>
        <taxon>Rhodoblastaceae</taxon>
        <taxon>Rhodoblastus</taxon>
    </lineage>
</organism>
<evidence type="ECO:0000256" key="1">
    <source>
        <dbReference type="ARBA" id="ARBA00022842"/>
    </source>
</evidence>
<dbReference type="RefSeq" id="WP_088519674.1">
    <property type="nucleotide sequence ID" value="NZ_FYDG01000002.1"/>
</dbReference>
<keyword evidence="1" id="KW-0460">Magnesium</keyword>
<proteinExistence type="predicted"/>
<protein>
    <submittedName>
        <fullName evidence="3">CTP:molybdopterin cytidylyltransferase MocA</fullName>
    </submittedName>
</protein>
<reference evidence="4" key="1">
    <citation type="submission" date="2017-06" db="EMBL/GenBank/DDBJ databases">
        <authorList>
            <person name="Varghese N."/>
            <person name="Submissions S."/>
        </authorList>
    </citation>
    <scope>NUCLEOTIDE SEQUENCE [LARGE SCALE GENOMIC DNA]</scope>
    <source>
        <strain evidence="4">DSM 137</strain>
    </source>
</reference>
<dbReference type="EMBL" id="FYDG01000002">
    <property type="protein sequence ID" value="SNB65032.1"/>
    <property type="molecule type" value="Genomic_DNA"/>
</dbReference>
<gene>
    <name evidence="3" type="ORF">SAMN06265338_102137</name>
</gene>
<keyword evidence="3" id="KW-0548">Nucleotidyltransferase</keyword>